<evidence type="ECO:0000256" key="3">
    <source>
        <dbReference type="SAM" id="MobiDB-lite"/>
    </source>
</evidence>
<evidence type="ECO:0000256" key="1">
    <source>
        <dbReference type="ARBA" id="ARBA00022737"/>
    </source>
</evidence>
<reference evidence="5 6" key="1">
    <citation type="journal article" date="2013" name="Proc. Natl. Acad. Sci. U.S.A.">
        <title>Fine-scale variation in meiotic recombination in Mimulus inferred from population shotgun sequencing.</title>
        <authorList>
            <person name="Hellsten U."/>
            <person name="Wright K.M."/>
            <person name="Jenkins J."/>
            <person name="Shu S."/>
            <person name="Yuan Y."/>
            <person name="Wessler S.R."/>
            <person name="Schmutz J."/>
            <person name="Willis J.H."/>
            <person name="Rokhsar D.S."/>
        </authorList>
    </citation>
    <scope>NUCLEOTIDE SEQUENCE [LARGE SCALE GENOMIC DNA]</scope>
    <source>
        <strain evidence="6">cv. DUN x IM62</strain>
    </source>
</reference>
<protein>
    <recommendedName>
        <fullName evidence="4">K Homology domain-containing protein</fullName>
    </recommendedName>
</protein>
<dbReference type="Pfam" id="PF00013">
    <property type="entry name" value="KH_1"/>
    <property type="match status" value="3"/>
</dbReference>
<gene>
    <name evidence="5" type="ORF">MIMGU_mgv1a021194mg</name>
</gene>
<keyword evidence="6" id="KW-1185">Reference proteome</keyword>
<feature type="domain" description="K Homology" evidence="4">
    <location>
        <begin position="269"/>
        <end position="347"/>
    </location>
</feature>
<dbReference type="eggNOG" id="KOG2190">
    <property type="taxonomic scope" value="Eukaryota"/>
</dbReference>
<dbReference type="Proteomes" id="UP000030748">
    <property type="component" value="Unassembled WGS sequence"/>
</dbReference>
<evidence type="ECO:0000313" key="6">
    <source>
        <dbReference type="Proteomes" id="UP000030748"/>
    </source>
</evidence>
<dbReference type="EMBL" id="KI631018">
    <property type="protein sequence ID" value="EYU30923.1"/>
    <property type="molecule type" value="Genomic_DNA"/>
</dbReference>
<feature type="domain" description="K Homology" evidence="4">
    <location>
        <begin position="149"/>
        <end position="224"/>
    </location>
</feature>
<feature type="non-terminal residue" evidence="5">
    <location>
        <position position="459"/>
    </location>
</feature>
<dbReference type="PROSITE" id="PS50084">
    <property type="entry name" value="KH_TYPE_1"/>
    <property type="match status" value="4"/>
</dbReference>
<name>A0A022QUG1_ERYGU</name>
<organism evidence="5 6">
    <name type="scientific">Erythranthe guttata</name>
    <name type="common">Yellow monkey flower</name>
    <name type="synonym">Mimulus guttatus</name>
    <dbReference type="NCBI Taxonomy" id="4155"/>
    <lineage>
        <taxon>Eukaryota</taxon>
        <taxon>Viridiplantae</taxon>
        <taxon>Streptophyta</taxon>
        <taxon>Embryophyta</taxon>
        <taxon>Tracheophyta</taxon>
        <taxon>Spermatophyta</taxon>
        <taxon>Magnoliopsida</taxon>
        <taxon>eudicotyledons</taxon>
        <taxon>Gunneridae</taxon>
        <taxon>Pentapetalae</taxon>
        <taxon>asterids</taxon>
        <taxon>lamiids</taxon>
        <taxon>Lamiales</taxon>
        <taxon>Phrymaceae</taxon>
        <taxon>Erythranthe</taxon>
    </lineage>
</organism>
<feature type="domain" description="K Homology" evidence="4">
    <location>
        <begin position="361"/>
        <end position="436"/>
    </location>
</feature>
<keyword evidence="2" id="KW-0694">RNA-binding</keyword>
<feature type="domain" description="K Homology" evidence="4">
    <location>
        <begin position="48"/>
        <end position="131"/>
    </location>
</feature>
<dbReference type="SMART" id="SM00322">
    <property type="entry name" value="KH"/>
    <property type="match status" value="4"/>
</dbReference>
<feature type="region of interest" description="Disordered" evidence="3">
    <location>
        <begin position="1"/>
        <end position="44"/>
    </location>
</feature>
<keyword evidence="1" id="KW-0677">Repeat</keyword>
<dbReference type="GO" id="GO:0005634">
    <property type="term" value="C:nucleus"/>
    <property type="evidence" value="ECO:0000318"/>
    <property type="project" value="GO_Central"/>
</dbReference>
<accession>A0A022QUG1</accession>
<evidence type="ECO:0000313" key="5">
    <source>
        <dbReference type="EMBL" id="EYU30923.1"/>
    </source>
</evidence>
<dbReference type="SUPFAM" id="SSF54791">
    <property type="entry name" value="Eukaryotic type KH-domain (KH-domain type I)"/>
    <property type="match status" value="4"/>
</dbReference>
<dbReference type="GO" id="GO:0005737">
    <property type="term" value="C:cytoplasm"/>
    <property type="evidence" value="ECO:0000318"/>
    <property type="project" value="GO_Central"/>
</dbReference>
<dbReference type="InterPro" id="IPR036612">
    <property type="entry name" value="KH_dom_type_1_sf"/>
</dbReference>
<evidence type="ECO:0000259" key="4">
    <source>
        <dbReference type="SMART" id="SM00322"/>
    </source>
</evidence>
<dbReference type="Gene3D" id="3.30.1370.10">
    <property type="entry name" value="K Homology domain, type 1"/>
    <property type="match status" value="4"/>
</dbReference>
<dbReference type="PANTHER" id="PTHR10288">
    <property type="entry name" value="KH DOMAIN CONTAINING RNA BINDING PROTEIN"/>
    <property type="match status" value="1"/>
</dbReference>
<dbReference type="InterPro" id="IPR004087">
    <property type="entry name" value="KH_dom"/>
</dbReference>
<dbReference type="CDD" id="cd22460">
    <property type="entry name" value="KH-I_PEPPER_rpt2_like"/>
    <property type="match status" value="1"/>
</dbReference>
<dbReference type="GO" id="GO:0003729">
    <property type="term" value="F:mRNA binding"/>
    <property type="evidence" value="ECO:0000318"/>
    <property type="project" value="GO_Central"/>
</dbReference>
<dbReference type="AlphaFoldDB" id="A0A022QUG1"/>
<proteinExistence type="predicted"/>
<dbReference type="InterPro" id="IPR004088">
    <property type="entry name" value="KH_dom_type_1"/>
</dbReference>
<dbReference type="STRING" id="4155.A0A022QUG1"/>
<evidence type="ECO:0000256" key="2">
    <source>
        <dbReference type="PROSITE-ProRule" id="PRU00117"/>
    </source>
</evidence>
<sequence length="459" mass="48890">MEAAAPPPSQKLTKLETTKQPNNHRSPSARGGASIKTKHQNPDPPAAAQVAFRLLCHVRTAGAVIGNSGSVIRRLETLTGSKIKFEEGLPNCHERVVNIVGDAAVEKRISVGEEETAEVSKAQEGLLRVFERVLEVESNSENKERENNEFNCCRLLVQTGRVGAVMGKGGKIVDGIRKSSGAKIRVLKKEQLPVCAGPKDELIQITGGIMAVKKALLAVSRLLQGRTLRGEATRHLSSAGTDLEFHSVGHSASADVDKILNSHEDSSSRKVTFKILCSSRIAGGVIGKGGDTIRCLENETGASVNFVSPASGSTERVAIISALESHDPLFSPAQIAAVRVFARSMEVSVDQRLISGLGKHESVSTRLLVGSSQIGCLMDEGGRVSPDISIATGAEIILVGPDCLPKCAQIGDNVVQITGNYENVKNTVFQLTGRLRESFFSEAECRNGSYSGIPRTSPN</sequence>